<proteinExistence type="predicted"/>
<gene>
    <name evidence="1" type="ORF">GCM10019998_22870</name>
</gene>
<protein>
    <submittedName>
        <fullName evidence="1">Uncharacterized protein</fullName>
    </submittedName>
</protein>
<evidence type="ECO:0000313" key="2">
    <source>
        <dbReference type="Proteomes" id="UP001501577"/>
    </source>
</evidence>
<organism evidence="1 2">
    <name type="scientific">Tetragenococcus solitarius</name>
    <dbReference type="NCBI Taxonomy" id="71453"/>
    <lineage>
        <taxon>Bacteria</taxon>
        <taxon>Bacillati</taxon>
        <taxon>Bacillota</taxon>
        <taxon>Bacilli</taxon>
        <taxon>Lactobacillales</taxon>
        <taxon>Enterococcaceae</taxon>
        <taxon>Tetragenococcus</taxon>
    </lineage>
</organism>
<keyword evidence="2" id="KW-1185">Reference proteome</keyword>
<accession>A0ABN3YD45</accession>
<evidence type="ECO:0000313" key="1">
    <source>
        <dbReference type="EMBL" id="GAA3025801.1"/>
    </source>
</evidence>
<dbReference type="Proteomes" id="UP001501577">
    <property type="component" value="Unassembled WGS sequence"/>
</dbReference>
<sequence>MNLVLGGAALVCFFGSLSVFTPKVSWRDLTIYIRKNKQEYLTFSNKFRGRYLFFLAAFF</sequence>
<name>A0ABN3YD45_9ENTE</name>
<comment type="caution">
    <text evidence="1">The sequence shown here is derived from an EMBL/GenBank/DDBJ whole genome shotgun (WGS) entry which is preliminary data.</text>
</comment>
<dbReference type="EMBL" id="BAAAXQ010000076">
    <property type="protein sequence ID" value="GAA3025801.1"/>
    <property type="molecule type" value="Genomic_DNA"/>
</dbReference>
<reference evidence="1 2" key="1">
    <citation type="journal article" date="2019" name="Int. J. Syst. Evol. Microbiol.">
        <title>The Global Catalogue of Microorganisms (GCM) 10K type strain sequencing project: providing services to taxonomists for standard genome sequencing and annotation.</title>
        <authorList>
            <consortium name="The Broad Institute Genomics Platform"/>
            <consortium name="The Broad Institute Genome Sequencing Center for Infectious Disease"/>
            <person name="Wu L."/>
            <person name="Ma J."/>
        </authorList>
    </citation>
    <scope>NUCLEOTIDE SEQUENCE [LARGE SCALE GENOMIC DNA]</scope>
    <source>
        <strain evidence="1 2">JCM 8736</strain>
    </source>
</reference>